<protein>
    <submittedName>
        <fullName evidence="4">4'-phosphopantetheinyl transferase superfamily protein</fullName>
    </submittedName>
</protein>
<gene>
    <name evidence="4" type="ORF">EER27_10615</name>
</gene>
<evidence type="ECO:0000256" key="2">
    <source>
        <dbReference type="ARBA" id="ARBA00022679"/>
    </source>
</evidence>
<comment type="caution">
    <text evidence="4">The sequence shown here is derived from an EMBL/GenBank/DDBJ whole genome shotgun (WGS) entry which is preliminary data.</text>
</comment>
<evidence type="ECO:0000259" key="3">
    <source>
        <dbReference type="Pfam" id="PF01648"/>
    </source>
</evidence>
<evidence type="ECO:0000313" key="4">
    <source>
        <dbReference type="EMBL" id="RNF83807.1"/>
    </source>
</evidence>
<dbReference type="GO" id="GO:0019878">
    <property type="term" value="P:lysine biosynthetic process via aminoadipic acid"/>
    <property type="evidence" value="ECO:0007669"/>
    <property type="project" value="TreeGrafter"/>
</dbReference>
<dbReference type="InterPro" id="IPR037143">
    <property type="entry name" value="4-PPantetheinyl_Trfase_dom_sf"/>
</dbReference>
<dbReference type="InterPro" id="IPR050559">
    <property type="entry name" value="P-Pant_transferase_sf"/>
</dbReference>
<dbReference type="InterPro" id="IPR008278">
    <property type="entry name" value="4-PPantetheinyl_Trfase_dom"/>
</dbReference>
<dbReference type="PANTHER" id="PTHR12215">
    <property type="entry name" value="PHOSPHOPANTETHEINE TRANSFERASE"/>
    <property type="match status" value="1"/>
</dbReference>
<dbReference type="EMBL" id="RIBS01000004">
    <property type="protein sequence ID" value="RNF83807.1"/>
    <property type="molecule type" value="Genomic_DNA"/>
</dbReference>
<dbReference type="PANTHER" id="PTHR12215:SF10">
    <property type="entry name" value="L-AMINOADIPATE-SEMIALDEHYDE DEHYDROGENASE-PHOSPHOPANTETHEINYL TRANSFERASE"/>
    <property type="match status" value="1"/>
</dbReference>
<dbReference type="SUPFAM" id="SSF56214">
    <property type="entry name" value="4'-phosphopantetheinyl transferase"/>
    <property type="match status" value="2"/>
</dbReference>
<dbReference type="GO" id="GO:0008897">
    <property type="term" value="F:holo-[acyl-carrier-protein] synthase activity"/>
    <property type="evidence" value="ECO:0007669"/>
    <property type="project" value="InterPro"/>
</dbReference>
<dbReference type="Proteomes" id="UP000267049">
    <property type="component" value="Unassembled WGS sequence"/>
</dbReference>
<dbReference type="GO" id="GO:0005829">
    <property type="term" value="C:cytosol"/>
    <property type="evidence" value="ECO:0007669"/>
    <property type="project" value="TreeGrafter"/>
</dbReference>
<keyword evidence="5" id="KW-1185">Reference proteome</keyword>
<name>A0A3M8SR69_9GAMM</name>
<accession>A0A3M8SR69</accession>
<evidence type="ECO:0000256" key="1">
    <source>
        <dbReference type="ARBA" id="ARBA00010990"/>
    </source>
</evidence>
<dbReference type="Pfam" id="PF01648">
    <property type="entry name" value="ACPS"/>
    <property type="match status" value="1"/>
</dbReference>
<evidence type="ECO:0000313" key="5">
    <source>
        <dbReference type="Proteomes" id="UP000267049"/>
    </source>
</evidence>
<dbReference type="GO" id="GO:0000287">
    <property type="term" value="F:magnesium ion binding"/>
    <property type="evidence" value="ECO:0007669"/>
    <property type="project" value="InterPro"/>
</dbReference>
<dbReference type="OrthoDB" id="9808281at2"/>
<keyword evidence="2 4" id="KW-0808">Transferase</keyword>
<proteinExistence type="inferred from homology"/>
<feature type="domain" description="4'-phosphopantetheinyl transferase" evidence="3">
    <location>
        <begin position="84"/>
        <end position="177"/>
    </location>
</feature>
<organism evidence="4 5">
    <name type="scientific">Montanilutibacter psychrotolerans</name>
    <dbReference type="NCBI Taxonomy" id="1327343"/>
    <lineage>
        <taxon>Bacteria</taxon>
        <taxon>Pseudomonadati</taxon>
        <taxon>Pseudomonadota</taxon>
        <taxon>Gammaproteobacteria</taxon>
        <taxon>Lysobacterales</taxon>
        <taxon>Lysobacteraceae</taxon>
        <taxon>Montanilutibacter</taxon>
    </lineage>
</organism>
<reference evidence="4 5" key="1">
    <citation type="submission" date="2018-11" db="EMBL/GenBank/DDBJ databases">
        <title>Lysobacter cryohumiis sp. nov., isolated from soil in the Tianshan Mountains, Xinjiang, China.</title>
        <authorList>
            <person name="Luo Y."/>
            <person name="Sheng H."/>
        </authorList>
    </citation>
    <scope>NUCLEOTIDE SEQUENCE [LARGE SCALE GENOMIC DNA]</scope>
    <source>
        <strain evidence="4 5">ZS60</strain>
    </source>
</reference>
<dbReference type="AlphaFoldDB" id="A0A3M8SR69"/>
<comment type="similarity">
    <text evidence="1">Belongs to the P-Pant transferase superfamily. Gsp/Sfp/HetI/AcpT family.</text>
</comment>
<dbReference type="Gene3D" id="3.90.470.20">
    <property type="entry name" value="4'-phosphopantetheinyl transferase domain"/>
    <property type="match status" value="1"/>
</dbReference>
<sequence>MSTHALPFVASEPSWSWLHRHAGVAAEDQARQWLGQRLGIAPEALPLQRDERGRPRLLTPLLEHDCNWSHSGEGLLVVIGSGLQVGIDLEREHARPRALALAQRYFTTGEVDWLAGQPDADAQARAFLRLWCAKESVLKAHGHGLAFGLDRLRFEEHAGRLRLVECAAELGAPDQWRLRELAPAPGYLGALAWRAATQP</sequence>
<dbReference type="RefSeq" id="WP_123088064.1">
    <property type="nucleotide sequence ID" value="NZ_RIBS01000004.1"/>
</dbReference>